<name>A0A947GC45_HYDSH</name>
<evidence type="ECO:0000313" key="5">
    <source>
        <dbReference type="EMBL" id="MBT9282759.1"/>
    </source>
</evidence>
<dbReference type="InterPro" id="IPR029056">
    <property type="entry name" value="Ribokinase-like"/>
</dbReference>
<keyword evidence="1" id="KW-0808">Transferase</keyword>
<reference evidence="5" key="1">
    <citation type="journal article" date="2021" name="Microbiology">
        <title>Metagenomic Analysis of the Microbial Community in the Underground Coal Fire Area (Kemerovo Region, Russia) Revealed Predominance of Thermophilic Members of the Phyla Deinococcus-thermus, Aquificae, and Firmicutes.</title>
        <authorList>
            <person name="Kadnikov V."/>
            <person name="Mardanov A.V."/>
            <person name="Beletsky A.V."/>
            <person name="Karnachuk O.V."/>
            <person name="Ravin N.V."/>
        </authorList>
    </citation>
    <scope>NUCLEOTIDE SEQUENCE</scope>
    <source>
        <strain evidence="5">RBS10-49</strain>
    </source>
</reference>
<feature type="region of interest" description="Disordered" evidence="3">
    <location>
        <begin position="85"/>
        <end position="104"/>
    </location>
</feature>
<dbReference type="SUPFAM" id="SSF53613">
    <property type="entry name" value="Ribokinase-like"/>
    <property type="match status" value="1"/>
</dbReference>
<dbReference type="GO" id="GO:0016301">
    <property type="term" value="F:kinase activity"/>
    <property type="evidence" value="ECO:0007669"/>
    <property type="project" value="UniProtKB-KW"/>
</dbReference>
<dbReference type="Pfam" id="PF00294">
    <property type="entry name" value="PfkB"/>
    <property type="match status" value="1"/>
</dbReference>
<sequence length="104" mass="10949">MLPGGKGANQAVAARRLGAEVSLIGAVGRDAFGARLLEALRTEGIDTEGVKVVPDEGSGLAFITLAERDNRIIVVPGANARLTPARTASHTVSKPRHIIRSERR</sequence>
<dbReference type="PANTHER" id="PTHR10584:SF166">
    <property type="entry name" value="RIBOKINASE"/>
    <property type="match status" value="1"/>
</dbReference>
<dbReference type="EMBL" id="JAHHQF010000070">
    <property type="protein sequence ID" value="MBT9282759.1"/>
    <property type="molecule type" value="Genomic_DNA"/>
</dbReference>
<dbReference type="GO" id="GO:0005829">
    <property type="term" value="C:cytosol"/>
    <property type="evidence" value="ECO:0007669"/>
    <property type="project" value="TreeGrafter"/>
</dbReference>
<accession>A0A947GC45</accession>
<gene>
    <name evidence="5" type="ORF">KM312_08995</name>
</gene>
<feature type="domain" description="Carbohydrate kinase PfkB" evidence="4">
    <location>
        <begin position="3"/>
        <end position="87"/>
    </location>
</feature>
<evidence type="ECO:0000259" key="4">
    <source>
        <dbReference type="Pfam" id="PF00294"/>
    </source>
</evidence>
<organism evidence="5 6">
    <name type="scientific">Hydrogenibacillus schlegelii</name>
    <name type="common">Bacillus schlegelii</name>
    <dbReference type="NCBI Taxonomy" id="1484"/>
    <lineage>
        <taxon>Bacteria</taxon>
        <taxon>Bacillati</taxon>
        <taxon>Bacillota</taxon>
        <taxon>Bacilli</taxon>
        <taxon>Bacillales</taxon>
        <taxon>Bacillales Family X. Incertae Sedis</taxon>
        <taxon>Hydrogenibacillus</taxon>
    </lineage>
</organism>
<dbReference type="Gene3D" id="3.40.1190.20">
    <property type="match status" value="1"/>
</dbReference>
<proteinExistence type="predicted"/>
<dbReference type="AlphaFoldDB" id="A0A947GC45"/>
<evidence type="ECO:0000256" key="2">
    <source>
        <dbReference type="ARBA" id="ARBA00022777"/>
    </source>
</evidence>
<comment type="caution">
    <text evidence="5">The sequence shown here is derived from an EMBL/GenBank/DDBJ whole genome shotgun (WGS) entry which is preliminary data.</text>
</comment>
<dbReference type="InterPro" id="IPR011611">
    <property type="entry name" value="PfkB_dom"/>
</dbReference>
<evidence type="ECO:0000313" key="6">
    <source>
        <dbReference type="Proteomes" id="UP000748108"/>
    </source>
</evidence>
<dbReference type="PANTHER" id="PTHR10584">
    <property type="entry name" value="SUGAR KINASE"/>
    <property type="match status" value="1"/>
</dbReference>
<evidence type="ECO:0000256" key="1">
    <source>
        <dbReference type="ARBA" id="ARBA00022679"/>
    </source>
</evidence>
<protein>
    <recommendedName>
        <fullName evidence="4">Carbohydrate kinase PfkB domain-containing protein</fullName>
    </recommendedName>
</protein>
<keyword evidence="2" id="KW-0418">Kinase</keyword>
<dbReference type="Proteomes" id="UP000748108">
    <property type="component" value="Unassembled WGS sequence"/>
</dbReference>
<evidence type="ECO:0000256" key="3">
    <source>
        <dbReference type="SAM" id="MobiDB-lite"/>
    </source>
</evidence>